<dbReference type="PANTHER" id="PTHR28017:SF1">
    <property type="entry name" value="DASH COMPLEX SUBUNIT DAD3"/>
    <property type="match status" value="1"/>
</dbReference>
<name>A0A5N5QTA7_9AGAM</name>
<keyword evidence="6" id="KW-0963">Cytoplasm</keyword>
<evidence type="ECO:0000256" key="5">
    <source>
        <dbReference type="ARBA" id="ARBA00022454"/>
    </source>
</evidence>
<evidence type="ECO:0000256" key="8">
    <source>
        <dbReference type="ARBA" id="ARBA00022701"/>
    </source>
</evidence>
<proteinExistence type="inferred from homology"/>
<accession>A0A5N5QTA7</accession>
<evidence type="ECO:0000256" key="10">
    <source>
        <dbReference type="ARBA" id="ARBA00022829"/>
    </source>
</evidence>
<evidence type="ECO:0000256" key="4">
    <source>
        <dbReference type="ARBA" id="ARBA00006277"/>
    </source>
</evidence>
<keyword evidence="15" id="KW-0137">Centromere</keyword>
<dbReference type="GO" id="GO:0005874">
    <property type="term" value="C:microtubule"/>
    <property type="evidence" value="ECO:0007669"/>
    <property type="project" value="UniProtKB-KW"/>
</dbReference>
<keyword evidence="5" id="KW-0158">Chromosome</keyword>
<evidence type="ECO:0000256" key="9">
    <source>
        <dbReference type="ARBA" id="ARBA00022776"/>
    </source>
</evidence>
<evidence type="ECO:0000256" key="3">
    <source>
        <dbReference type="ARBA" id="ARBA00004629"/>
    </source>
</evidence>
<evidence type="ECO:0000256" key="15">
    <source>
        <dbReference type="ARBA" id="ARBA00023328"/>
    </source>
</evidence>
<keyword evidence="7" id="KW-0132">Cell division</keyword>
<gene>
    <name evidence="18" type="ORF">CTheo_1628</name>
</gene>
<dbReference type="EMBL" id="SSOP01000014">
    <property type="protein sequence ID" value="KAB5594995.1"/>
    <property type="molecule type" value="Genomic_DNA"/>
</dbReference>
<evidence type="ECO:0000256" key="16">
    <source>
        <dbReference type="ARBA" id="ARBA00044179"/>
    </source>
</evidence>
<dbReference type="OrthoDB" id="2443965at2759"/>
<evidence type="ECO:0000256" key="1">
    <source>
        <dbReference type="ARBA" id="ARBA00004123"/>
    </source>
</evidence>
<dbReference type="Proteomes" id="UP000383932">
    <property type="component" value="Unassembled WGS sequence"/>
</dbReference>
<comment type="caution">
    <text evidence="18">The sequence shown here is derived from an EMBL/GenBank/DDBJ whole genome shotgun (WGS) entry which is preliminary data.</text>
</comment>
<dbReference type="InterPro" id="IPR013965">
    <property type="entry name" value="DASH_Dad3"/>
</dbReference>
<dbReference type="GO" id="GO:0072686">
    <property type="term" value="C:mitotic spindle"/>
    <property type="evidence" value="ECO:0007669"/>
    <property type="project" value="InterPro"/>
</dbReference>
<reference evidence="18 19" key="1">
    <citation type="journal article" date="2019" name="Fungal Biol. Biotechnol.">
        <title>Draft genome sequence of fastidious pathogen Ceratobasidium theobromae, which causes vascular-streak dieback in Theobroma cacao.</title>
        <authorList>
            <person name="Ali S.S."/>
            <person name="Asman A."/>
            <person name="Shao J."/>
            <person name="Firmansyah A.P."/>
            <person name="Susilo A.W."/>
            <person name="Rosmana A."/>
            <person name="McMahon P."/>
            <person name="Junaid M."/>
            <person name="Guest D."/>
            <person name="Kheng T.Y."/>
            <person name="Meinhardt L.W."/>
            <person name="Bailey B.A."/>
        </authorList>
    </citation>
    <scope>NUCLEOTIDE SEQUENCE [LARGE SCALE GENOMIC DNA]</scope>
    <source>
        <strain evidence="18 19">CT2</strain>
    </source>
</reference>
<keyword evidence="14" id="KW-0131">Cell cycle</keyword>
<keyword evidence="10" id="KW-0159">Chromosome partition</keyword>
<dbReference type="PANTHER" id="PTHR28017">
    <property type="entry name" value="DASH COMPLEX SUBUNIT DAD3"/>
    <property type="match status" value="1"/>
</dbReference>
<comment type="subcellular location">
    <subcellularLocation>
        <location evidence="3">Chromosome</location>
        <location evidence="3">Centromere</location>
        <location evidence="3">Kinetochore</location>
    </subcellularLocation>
    <subcellularLocation>
        <location evidence="2">Cytoplasm</location>
        <location evidence="2">Cytoskeleton</location>
        <location evidence="2">Spindle</location>
    </subcellularLocation>
    <subcellularLocation>
        <location evidence="1">Nucleus</location>
    </subcellularLocation>
</comment>
<evidence type="ECO:0000256" key="11">
    <source>
        <dbReference type="ARBA" id="ARBA00022838"/>
    </source>
</evidence>
<evidence type="ECO:0000256" key="7">
    <source>
        <dbReference type="ARBA" id="ARBA00022618"/>
    </source>
</evidence>
<keyword evidence="11" id="KW-0995">Kinetochore</keyword>
<evidence type="ECO:0000256" key="14">
    <source>
        <dbReference type="ARBA" id="ARBA00023306"/>
    </source>
</evidence>
<evidence type="ECO:0000313" key="18">
    <source>
        <dbReference type="EMBL" id="KAB5594995.1"/>
    </source>
</evidence>
<keyword evidence="8" id="KW-0493">Microtubule</keyword>
<sequence>MPARFSAFHPSRTRSSIESTLALFGGPLYPQDPCHPLGSLRLPLTTPSTATNSSVGPVRSRLPPSRSSYSPVFPFPMSALDHSNVYAAHPHLTPLEADVLWEYAKLARTLKTVCATQSLSLPLTTPQLVAKSREMTDKSDDELLAKLRAAEIKMGLVHTLVSHLACTLFRAMSQPRSLCLATRASNSDSHS</sequence>
<dbReference type="Pfam" id="PF08656">
    <property type="entry name" value="DASH_Dad3"/>
    <property type="match status" value="1"/>
</dbReference>
<dbReference type="GO" id="GO:0051010">
    <property type="term" value="F:microtubule plus-end binding"/>
    <property type="evidence" value="ECO:0007669"/>
    <property type="project" value="TreeGrafter"/>
</dbReference>
<evidence type="ECO:0000256" key="12">
    <source>
        <dbReference type="ARBA" id="ARBA00023212"/>
    </source>
</evidence>
<evidence type="ECO:0000256" key="2">
    <source>
        <dbReference type="ARBA" id="ARBA00004186"/>
    </source>
</evidence>
<evidence type="ECO:0000256" key="6">
    <source>
        <dbReference type="ARBA" id="ARBA00022490"/>
    </source>
</evidence>
<dbReference type="GO" id="GO:0008608">
    <property type="term" value="P:attachment of spindle microtubules to kinetochore"/>
    <property type="evidence" value="ECO:0007669"/>
    <property type="project" value="InterPro"/>
</dbReference>
<keyword evidence="19" id="KW-1185">Reference proteome</keyword>
<keyword evidence="13" id="KW-0539">Nucleus</keyword>
<dbReference type="AlphaFoldDB" id="A0A5N5QTA7"/>
<keyword evidence="9" id="KW-0498">Mitosis</keyword>
<dbReference type="GO" id="GO:0051301">
    <property type="term" value="P:cell division"/>
    <property type="evidence" value="ECO:0007669"/>
    <property type="project" value="UniProtKB-KW"/>
</dbReference>
<evidence type="ECO:0000313" key="19">
    <source>
        <dbReference type="Proteomes" id="UP000383932"/>
    </source>
</evidence>
<evidence type="ECO:0000256" key="13">
    <source>
        <dbReference type="ARBA" id="ARBA00023242"/>
    </source>
</evidence>
<comment type="similarity">
    <text evidence="4">Belongs to the DASH complex DAD3 family.</text>
</comment>
<organism evidence="18 19">
    <name type="scientific">Ceratobasidium theobromae</name>
    <dbReference type="NCBI Taxonomy" id="1582974"/>
    <lineage>
        <taxon>Eukaryota</taxon>
        <taxon>Fungi</taxon>
        <taxon>Dikarya</taxon>
        <taxon>Basidiomycota</taxon>
        <taxon>Agaricomycotina</taxon>
        <taxon>Agaricomycetes</taxon>
        <taxon>Cantharellales</taxon>
        <taxon>Ceratobasidiaceae</taxon>
        <taxon>Ceratobasidium</taxon>
    </lineage>
</organism>
<evidence type="ECO:0000256" key="17">
    <source>
        <dbReference type="ARBA" id="ARBA00044305"/>
    </source>
</evidence>
<keyword evidence="12" id="KW-0206">Cytoskeleton</keyword>
<dbReference type="GO" id="GO:0042729">
    <property type="term" value="C:DASH complex"/>
    <property type="evidence" value="ECO:0007669"/>
    <property type="project" value="InterPro"/>
</dbReference>
<protein>
    <recommendedName>
        <fullName evidence="16">DASH complex subunit DAD3</fullName>
    </recommendedName>
    <alternativeName>
        <fullName evidence="17">Outer kinetochore protein DAD3</fullName>
    </alternativeName>
</protein>